<evidence type="ECO:0000256" key="1">
    <source>
        <dbReference type="ARBA" id="ARBA00000085"/>
    </source>
</evidence>
<keyword evidence="8" id="KW-0547">Nucleotide-binding</keyword>
<keyword evidence="5" id="KW-0597">Phosphoprotein</keyword>
<dbReference type="Gene3D" id="1.10.287.130">
    <property type="match status" value="1"/>
</dbReference>
<comment type="catalytic activity">
    <reaction evidence="1">
        <text>ATP + protein L-histidine = ADP + protein N-phospho-L-histidine.</text>
        <dbReference type="EC" id="2.7.13.3"/>
    </reaction>
</comment>
<dbReference type="GO" id="GO:0005524">
    <property type="term" value="F:ATP binding"/>
    <property type="evidence" value="ECO:0007669"/>
    <property type="project" value="UniProtKB-KW"/>
</dbReference>
<keyword evidence="4" id="KW-1003">Cell membrane</keyword>
<dbReference type="FunFam" id="1.10.287.130:FF:000003">
    <property type="entry name" value="Histidine kinase"/>
    <property type="match status" value="1"/>
</dbReference>
<dbReference type="SMART" id="SM00388">
    <property type="entry name" value="HisKA"/>
    <property type="match status" value="1"/>
</dbReference>
<keyword evidence="10" id="KW-0067">ATP-binding</keyword>
<dbReference type="SUPFAM" id="SSF47384">
    <property type="entry name" value="Homodimeric domain of signal transducing histidine kinase"/>
    <property type="match status" value="1"/>
</dbReference>
<evidence type="ECO:0000256" key="14">
    <source>
        <dbReference type="SAM" id="Coils"/>
    </source>
</evidence>
<dbReference type="CDD" id="cd00082">
    <property type="entry name" value="HisKA"/>
    <property type="match status" value="1"/>
</dbReference>
<reference evidence="16" key="1">
    <citation type="journal article" date="2014" name="Front. Microbiol.">
        <title>High frequency of phylogenetically diverse reductive dehalogenase-homologous genes in deep subseafloor sedimentary metagenomes.</title>
        <authorList>
            <person name="Kawai M."/>
            <person name="Futagami T."/>
            <person name="Toyoda A."/>
            <person name="Takaki Y."/>
            <person name="Nishi S."/>
            <person name="Hori S."/>
            <person name="Arai W."/>
            <person name="Tsubouchi T."/>
            <person name="Morono Y."/>
            <person name="Uchiyama I."/>
            <person name="Ito T."/>
            <person name="Fujiyama A."/>
            <person name="Inagaki F."/>
            <person name="Takami H."/>
        </authorList>
    </citation>
    <scope>NUCLEOTIDE SEQUENCE</scope>
    <source>
        <strain evidence="16">Expedition CK06-06</strain>
    </source>
</reference>
<evidence type="ECO:0000259" key="15">
    <source>
        <dbReference type="SMART" id="SM00388"/>
    </source>
</evidence>
<organism evidence="16">
    <name type="scientific">marine sediment metagenome</name>
    <dbReference type="NCBI Taxonomy" id="412755"/>
    <lineage>
        <taxon>unclassified sequences</taxon>
        <taxon>metagenomes</taxon>
        <taxon>ecological metagenomes</taxon>
    </lineage>
</organism>
<dbReference type="AlphaFoldDB" id="X0YX74"/>
<proteinExistence type="predicted"/>
<dbReference type="NCBIfam" id="TIGR00229">
    <property type="entry name" value="sensory_box"/>
    <property type="match status" value="1"/>
</dbReference>
<dbReference type="SUPFAM" id="SSF55785">
    <property type="entry name" value="PYP-like sensor domain (PAS domain)"/>
    <property type="match status" value="1"/>
</dbReference>
<evidence type="ECO:0000256" key="7">
    <source>
        <dbReference type="ARBA" id="ARBA00022692"/>
    </source>
</evidence>
<dbReference type="GO" id="GO:0005886">
    <property type="term" value="C:plasma membrane"/>
    <property type="evidence" value="ECO:0007669"/>
    <property type="project" value="UniProtKB-SubCell"/>
</dbReference>
<dbReference type="InterPro" id="IPR003661">
    <property type="entry name" value="HisK_dim/P_dom"/>
</dbReference>
<evidence type="ECO:0000256" key="9">
    <source>
        <dbReference type="ARBA" id="ARBA00022777"/>
    </source>
</evidence>
<keyword evidence="12" id="KW-0902">Two-component regulatory system</keyword>
<dbReference type="InterPro" id="IPR036097">
    <property type="entry name" value="HisK_dim/P_sf"/>
</dbReference>
<evidence type="ECO:0000313" key="16">
    <source>
        <dbReference type="EMBL" id="GAG51162.1"/>
    </source>
</evidence>
<gene>
    <name evidence="16" type="ORF">S01H1_80950</name>
</gene>
<sequence>RDAIMTLAPPSWKFTSANQSTIDMFNANGIDEFTSLGPWAVSPEYQPDGRPSADKAKEMIEAAMCEGSNFFEWIHKRLNGEEFPVTVLLTRMELGGQPLLQATVRDISESKKAENELRKAKEDAEKMNEELEKATARANDMAAQAEMASVAKGEFLANMSHEIRTPMNGVMGMNSLLLDTELTSEQKMYAETVRDSADSLLTVINDILDFSKIEA</sequence>
<comment type="subcellular location">
    <subcellularLocation>
        <location evidence="2">Cell membrane</location>
        <topology evidence="2">Multi-pass membrane protein</topology>
    </subcellularLocation>
</comment>
<evidence type="ECO:0000256" key="10">
    <source>
        <dbReference type="ARBA" id="ARBA00022840"/>
    </source>
</evidence>
<dbReference type="Pfam" id="PF00512">
    <property type="entry name" value="HisKA"/>
    <property type="match status" value="1"/>
</dbReference>
<feature type="non-terminal residue" evidence="16">
    <location>
        <position position="215"/>
    </location>
</feature>
<keyword evidence="11" id="KW-1133">Transmembrane helix</keyword>
<dbReference type="EMBL" id="BARS01054720">
    <property type="protein sequence ID" value="GAG51162.1"/>
    <property type="molecule type" value="Genomic_DNA"/>
</dbReference>
<evidence type="ECO:0000256" key="11">
    <source>
        <dbReference type="ARBA" id="ARBA00022989"/>
    </source>
</evidence>
<feature type="domain" description="Signal transduction histidine kinase dimerisation/phosphoacceptor" evidence="15">
    <location>
        <begin position="151"/>
        <end position="215"/>
    </location>
</feature>
<dbReference type="InterPro" id="IPR035965">
    <property type="entry name" value="PAS-like_dom_sf"/>
</dbReference>
<evidence type="ECO:0000256" key="4">
    <source>
        <dbReference type="ARBA" id="ARBA00022475"/>
    </source>
</evidence>
<dbReference type="Gene3D" id="3.30.450.20">
    <property type="entry name" value="PAS domain"/>
    <property type="match status" value="1"/>
</dbReference>
<evidence type="ECO:0000256" key="12">
    <source>
        <dbReference type="ARBA" id="ARBA00023012"/>
    </source>
</evidence>
<keyword evidence="13" id="KW-0472">Membrane</keyword>
<evidence type="ECO:0000256" key="8">
    <source>
        <dbReference type="ARBA" id="ARBA00022741"/>
    </source>
</evidence>
<protein>
    <recommendedName>
        <fullName evidence="3">histidine kinase</fullName>
        <ecNumber evidence="3">2.7.13.3</ecNumber>
    </recommendedName>
</protein>
<evidence type="ECO:0000256" key="5">
    <source>
        <dbReference type="ARBA" id="ARBA00022553"/>
    </source>
</evidence>
<dbReference type="EC" id="2.7.13.3" evidence="3"/>
<keyword evidence="7" id="KW-0812">Transmembrane</keyword>
<keyword evidence="9" id="KW-0418">Kinase</keyword>
<evidence type="ECO:0000256" key="13">
    <source>
        <dbReference type="ARBA" id="ARBA00023136"/>
    </source>
</evidence>
<dbReference type="GO" id="GO:0000155">
    <property type="term" value="F:phosphorelay sensor kinase activity"/>
    <property type="evidence" value="ECO:0007669"/>
    <property type="project" value="InterPro"/>
</dbReference>
<accession>X0YX74</accession>
<dbReference type="PANTHER" id="PTHR45339">
    <property type="entry name" value="HYBRID SIGNAL TRANSDUCTION HISTIDINE KINASE J"/>
    <property type="match status" value="1"/>
</dbReference>
<keyword evidence="14" id="KW-0175">Coiled coil</keyword>
<feature type="non-terminal residue" evidence="16">
    <location>
        <position position="1"/>
    </location>
</feature>
<dbReference type="PANTHER" id="PTHR45339:SF1">
    <property type="entry name" value="HYBRID SIGNAL TRANSDUCTION HISTIDINE KINASE J"/>
    <property type="match status" value="1"/>
</dbReference>
<keyword evidence="6" id="KW-0808">Transferase</keyword>
<evidence type="ECO:0000256" key="3">
    <source>
        <dbReference type="ARBA" id="ARBA00012438"/>
    </source>
</evidence>
<name>X0YX74_9ZZZZ</name>
<evidence type="ECO:0000256" key="6">
    <source>
        <dbReference type="ARBA" id="ARBA00022679"/>
    </source>
</evidence>
<dbReference type="InterPro" id="IPR000014">
    <property type="entry name" value="PAS"/>
</dbReference>
<comment type="caution">
    <text evidence="16">The sequence shown here is derived from an EMBL/GenBank/DDBJ whole genome shotgun (WGS) entry which is preliminary data.</text>
</comment>
<feature type="coiled-coil region" evidence="14">
    <location>
        <begin position="107"/>
        <end position="148"/>
    </location>
</feature>
<evidence type="ECO:0000256" key="2">
    <source>
        <dbReference type="ARBA" id="ARBA00004651"/>
    </source>
</evidence>